<feature type="domain" description="HTH gntR-type" evidence="4">
    <location>
        <begin position="10"/>
        <end position="78"/>
    </location>
</feature>
<evidence type="ECO:0000259" key="4">
    <source>
        <dbReference type="PROSITE" id="PS50949"/>
    </source>
</evidence>
<dbReference type="InterPro" id="IPR036390">
    <property type="entry name" value="WH_DNA-bd_sf"/>
</dbReference>
<sequence>MKDIRLTKQNQLYHRVADQVIEIIQSRRLRPHDPVPSEGELAKLFGVSRMTSKLALQKLAEQGLVYRLPRRGTFLAEPQDGRITQGGFPAQDPEAVPAVEKRSGQIALIMPHLSDYTARIIAAAEAEVRKHGCDLILKMTKDCDDEELCLERLAEGGITGIILFPQGRKTCSDQVLRLKLQKLPLVIIDRIFHEVEIDCVYHDHYMGSYQMTKYLIGKGHREIGYTSNAIDHITSREERYQGYIQALLDHKIPVKYQNIHFRSVACNTSRIHERDPEQEQFIQNNPHMTAIMCGDDHVAISTIYTALHMDIPVPDKLSIVGFSDIQLAAYIPIPLTTVRQDTERLARSAVDLLMKRVGSSNENPITIKIQTSIVERKSVLSRT</sequence>
<dbReference type="PRINTS" id="PR00035">
    <property type="entry name" value="HTHGNTR"/>
</dbReference>
<dbReference type="InterPro" id="IPR036388">
    <property type="entry name" value="WH-like_DNA-bd_sf"/>
</dbReference>
<dbReference type="Pfam" id="PF13377">
    <property type="entry name" value="Peripla_BP_3"/>
    <property type="match status" value="1"/>
</dbReference>
<evidence type="ECO:0000313" key="5">
    <source>
        <dbReference type="EMBL" id="ANY73721.1"/>
    </source>
</evidence>
<evidence type="ECO:0000256" key="3">
    <source>
        <dbReference type="ARBA" id="ARBA00023163"/>
    </source>
</evidence>
<keyword evidence="3" id="KW-0804">Transcription</keyword>
<dbReference type="GO" id="GO:0003700">
    <property type="term" value="F:DNA-binding transcription factor activity"/>
    <property type="evidence" value="ECO:0007669"/>
    <property type="project" value="InterPro"/>
</dbReference>
<dbReference type="SMART" id="SM00345">
    <property type="entry name" value="HTH_GNTR"/>
    <property type="match status" value="1"/>
</dbReference>
<dbReference type="EMBL" id="CP016809">
    <property type="protein sequence ID" value="ANY73721.1"/>
    <property type="molecule type" value="Genomic_DNA"/>
</dbReference>
<reference evidence="5" key="1">
    <citation type="submission" date="2016-08" db="EMBL/GenBank/DDBJ databases">
        <title>Complete Genome Seqeunce of Paenibacillus sp. nov. IHBB 9852 from high altitute lake of Indian trans-Himalayas.</title>
        <authorList>
            <person name="Kiran S."/>
            <person name="Swarnkar M.K."/>
            <person name="Rana A."/>
            <person name="Tewari R."/>
            <person name="Gulati A."/>
        </authorList>
    </citation>
    <scope>NUCLEOTIDE SEQUENCE [LARGE SCALE GENOMIC DNA]</scope>
    <source>
        <strain evidence="5">IHBB 9852</strain>
    </source>
</reference>
<dbReference type="PANTHER" id="PTHR30146">
    <property type="entry name" value="LACI-RELATED TRANSCRIPTIONAL REPRESSOR"/>
    <property type="match status" value="1"/>
</dbReference>
<dbReference type="SUPFAM" id="SSF53822">
    <property type="entry name" value="Periplasmic binding protein-like I"/>
    <property type="match status" value="1"/>
</dbReference>
<proteinExistence type="predicted"/>
<evidence type="ECO:0000256" key="2">
    <source>
        <dbReference type="ARBA" id="ARBA00023125"/>
    </source>
</evidence>
<evidence type="ECO:0000256" key="1">
    <source>
        <dbReference type="ARBA" id="ARBA00023015"/>
    </source>
</evidence>
<name>A0A1B2E1A9_9BACL</name>
<dbReference type="KEGG" id="pib:BBD41_14700"/>
<dbReference type="Pfam" id="PF00392">
    <property type="entry name" value="GntR"/>
    <property type="match status" value="1"/>
</dbReference>
<dbReference type="Gene3D" id="1.10.10.10">
    <property type="entry name" value="Winged helix-like DNA-binding domain superfamily/Winged helix DNA-binding domain"/>
    <property type="match status" value="1"/>
</dbReference>
<dbReference type="GO" id="GO:0000976">
    <property type="term" value="F:transcription cis-regulatory region binding"/>
    <property type="evidence" value="ECO:0007669"/>
    <property type="project" value="TreeGrafter"/>
</dbReference>
<dbReference type="PROSITE" id="PS50949">
    <property type="entry name" value="HTH_GNTR"/>
    <property type="match status" value="1"/>
</dbReference>
<dbReference type="AlphaFoldDB" id="A0A1B2E1A9"/>
<dbReference type="Gene3D" id="3.40.50.2300">
    <property type="match status" value="2"/>
</dbReference>
<dbReference type="InterPro" id="IPR028082">
    <property type="entry name" value="Peripla_BP_I"/>
</dbReference>
<dbReference type="SUPFAM" id="SSF46785">
    <property type="entry name" value="Winged helix' DNA-binding domain"/>
    <property type="match status" value="1"/>
</dbReference>
<keyword evidence="2" id="KW-0238">DNA-binding</keyword>
<keyword evidence="1" id="KW-0805">Transcription regulation</keyword>
<dbReference type="PANTHER" id="PTHR30146:SF109">
    <property type="entry name" value="HTH-TYPE TRANSCRIPTIONAL REGULATOR GALS"/>
    <property type="match status" value="1"/>
</dbReference>
<dbReference type="RefSeq" id="WP_099478012.1">
    <property type="nucleotide sequence ID" value="NZ_CP016809.1"/>
</dbReference>
<accession>A0A1B2E1A9</accession>
<dbReference type="CDD" id="cd07377">
    <property type="entry name" value="WHTH_GntR"/>
    <property type="match status" value="1"/>
</dbReference>
<organism evidence="5">
    <name type="scientific">Paenibacillus ihbetae</name>
    <dbReference type="NCBI Taxonomy" id="1870820"/>
    <lineage>
        <taxon>Bacteria</taxon>
        <taxon>Bacillati</taxon>
        <taxon>Bacillota</taxon>
        <taxon>Bacilli</taxon>
        <taxon>Bacillales</taxon>
        <taxon>Paenibacillaceae</taxon>
        <taxon>Paenibacillus</taxon>
    </lineage>
</organism>
<gene>
    <name evidence="5" type="ORF">BBD41_14700</name>
</gene>
<dbReference type="InterPro" id="IPR000524">
    <property type="entry name" value="Tscrpt_reg_HTH_GntR"/>
</dbReference>
<protein>
    <submittedName>
        <fullName evidence="5">GntR family transcriptional regulator</fullName>
    </submittedName>
</protein>
<dbReference type="InterPro" id="IPR046335">
    <property type="entry name" value="LacI/GalR-like_sensor"/>
</dbReference>
<dbReference type="CDD" id="cd06267">
    <property type="entry name" value="PBP1_LacI_sugar_binding-like"/>
    <property type="match status" value="1"/>
</dbReference>